<dbReference type="HOGENOM" id="CLU_180098_0_0_12"/>
<evidence type="ECO:0000313" key="2">
    <source>
        <dbReference type="Proteomes" id="UP000001296"/>
    </source>
</evidence>
<protein>
    <submittedName>
        <fullName evidence="1">Uncharacterized protein</fullName>
    </submittedName>
</protein>
<dbReference type="KEGG" id="sta:STHERM_c19960"/>
<dbReference type="Proteomes" id="UP000001296">
    <property type="component" value="Chromosome"/>
</dbReference>
<dbReference type="eggNOG" id="ENOG502ZIX0">
    <property type="taxonomic scope" value="Bacteria"/>
</dbReference>
<accession>E0RQF5</accession>
<gene>
    <name evidence="1" type="ordered locus">STHERM_c19960</name>
</gene>
<dbReference type="PaxDb" id="665571-STHERM_c19960"/>
<dbReference type="EMBL" id="CP001698">
    <property type="protein sequence ID" value="ADN02931.1"/>
    <property type="molecule type" value="Genomic_DNA"/>
</dbReference>
<sequence>MTLSREDFIFTIGYEGRTAIVDGKAKREYGKLSTMELAEKGLFRAAFCSALYSGDPEEIQAFIDYYNRVNGVREYTLEGCKRLFGVDGVPEGVERVLEVR</sequence>
<organism evidence="1 2">
    <name type="scientific">Winmispira thermophila (strain ATCC 49972 / DSM 6192 / RI 19.B1)</name>
    <name type="common">Spirochaeta thermophila</name>
    <dbReference type="NCBI Taxonomy" id="665571"/>
    <lineage>
        <taxon>Bacteria</taxon>
        <taxon>Pseudomonadati</taxon>
        <taxon>Spirochaetota</taxon>
        <taxon>Spirochaetia</taxon>
        <taxon>Winmispirales</taxon>
        <taxon>Winmispiraceae</taxon>
        <taxon>Winmispira</taxon>
    </lineage>
</organism>
<name>E0RQF5_WINT6</name>
<reference key="1">
    <citation type="submission" date="2009-08" db="EMBL/GenBank/DDBJ databases">
        <title>The genome sequence of Spirochaeta thermophila DSM6192.</title>
        <authorList>
            <person name="Angelov A."/>
            <person name="Mientus M."/>
            <person name="Wittenberg S."/>
            <person name="Lehmann R."/>
            <person name="Liesegang H."/>
            <person name="Daniel R."/>
            <person name="Liebl W."/>
        </authorList>
    </citation>
    <scope>NUCLEOTIDE SEQUENCE</scope>
    <source>
        <strain>DSM 6192</strain>
    </source>
</reference>
<dbReference type="RefSeq" id="WP_013314770.1">
    <property type="nucleotide sequence ID" value="NC_014484.1"/>
</dbReference>
<dbReference type="AlphaFoldDB" id="E0RQF5"/>
<reference evidence="1 2" key="2">
    <citation type="journal article" date="2010" name="J. Bacteriol.">
        <title>Genome sequence of the polysaccharide-degrading, thermophilic anaerobe Spirochaeta thermophila DSM 6192.</title>
        <authorList>
            <person name="Angelov A."/>
            <person name="Liebl S."/>
            <person name="Ballschmiter M."/>
            <person name="Bomeke M."/>
            <person name="Lehmann R."/>
            <person name="Liesegang H."/>
            <person name="Daniel R."/>
            <person name="Liebl W."/>
        </authorList>
    </citation>
    <scope>NUCLEOTIDE SEQUENCE [LARGE SCALE GENOMIC DNA]</scope>
    <source>
        <strain evidence="2">ATCC 49972 / DSM 6192 / RI 19.B1</strain>
    </source>
</reference>
<proteinExistence type="predicted"/>
<evidence type="ECO:0000313" key="1">
    <source>
        <dbReference type="EMBL" id="ADN02931.1"/>
    </source>
</evidence>